<evidence type="ECO:0000313" key="9">
    <source>
        <dbReference type="Proteomes" id="UP000585258"/>
    </source>
</evidence>
<dbReference type="GO" id="GO:0005886">
    <property type="term" value="C:plasma membrane"/>
    <property type="evidence" value="ECO:0007669"/>
    <property type="project" value="InterPro"/>
</dbReference>
<dbReference type="Pfam" id="PF06305">
    <property type="entry name" value="LapA_dom"/>
    <property type="match status" value="1"/>
</dbReference>
<keyword evidence="3 6" id="KW-1133">Transmembrane helix</keyword>
<keyword evidence="1" id="KW-1003">Cell membrane</keyword>
<evidence type="ECO:0000256" key="6">
    <source>
        <dbReference type="SAM" id="Phobius"/>
    </source>
</evidence>
<accession>A0A7X0SEH0</accession>
<organism evidence="8 9">
    <name type="scientific">Clostridium gasigenes</name>
    <dbReference type="NCBI Taxonomy" id="94869"/>
    <lineage>
        <taxon>Bacteria</taxon>
        <taxon>Bacillati</taxon>
        <taxon>Bacillota</taxon>
        <taxon>Clostridia</taxon>
        <taxon>Eubacteriales</taxon>
        <taxon>Clostridiaceae</taxon>
        <taxon>Clostridium</taxon>
    </lineage>
</organism>
<feature type="coiled-coil region" evidence="5">
    <location>
        <begin position="65"/>
        <end position="99"/>
    </location>
</feature>
<evidence type="ECO:0000256" key="5">
    <source>
        <dbReference type="SAM" id="Coils"/>
    </source>
</evidence>
<comment type="caution">
    <text evidence="8">The sequence shown here is derived from an EMBL/GenBank/DDBJ whole genome shotgun (WGS) entry which is preliminary data.</text>
</comment>
<evidence type="ECO:0000313" key="8">
    <source>
        <dbReference type="EMBL" id="MBB6714086.1"/>
    </source>
</evidence>
<dbReference type="PANTHER" id="PTHR41335">
    <property type="entry name" value="MEMBRANE PROTEIN-RELATED"/>
    <property type="match status" value="1"/>
</dbReference>
<feature type="domain" description="Lipopolysaccharide assembly protein A" evidence="7">
    <location>
        <begin position="25"/>
        <end position="86"/>
    </location>
</feature>
<dbReference type="RefSeq" id="WP_185163767.1">
    <property type="nucleotide sequence ID" value="NZ_JACKWY010000002.1"/>
</dbReference>
<dbReference type="PANTHER" id="PTHR41335:SF1">
    <property type="entry name" value="MEMBRANE PROTEIN"/>
    <property type="match status" value="1"/>
</dbReference>
<proteinExistence type="predicted"/>
<feature type="transmembrane region" description="Helical" evidence="6">
    <location>
        <begin position="7"/>
        <end position="24"/>
    </location>
</feature>
<keyword evidence="4 6" id="KW-0472">Membrane</keyword>
<evidence type="ECO:0000256" key="4">
    <source>
        <dbReference type="ARBA" id="ARBA00023136"/>
    </source>
</evidence>
<sequence>MQKNQVFFIGSLIFAIIVTIFALTNAGPVSVNLLIYEFKASQAIVIFISAMVGALIVVFLSLWKQIEFKKKIRSLQRRNEELLKNIDDLTNVQNSIIEEEVIAVPLK</sequence>
<dbReference type="AlphaFoldDB" id="A0A7X0SEH0"/>
<evidence type="ECO:0000256" key="3">
    <source>
        <dbReference type="ARBA" id="ARBA00022989"/>
    </source>
</evidence>
<name>A0A7X0SEH0_9CLOT</name>
<evidence type="ECO:0000256" key="1">
    <source>
        <dbReference type="ARBA" id="ARBA00022475"/>
    </source>
</evidence>
<dbReference type="InterPro" id="IPR010445">
    <property type="entry name" value="LapA_dom"/>
</dbReference>
<keyword evidence="5" id="KW-0175">Coiled coil</keyword>
<evidence type="ECO:0000256" key="2">
    <source>
        <dbReference type="ARBA" id="ARBA00022692"/>
    </source>
</evidence>
<evidence type="ECO:0000259" key="7">
    <source>
        <dbReference type="Pfam" id="PF06305"/>
    </source>
</evidence>
<reference evidence="8 9" key="1">
    <citation type="submission" date="2020-08" db="EMBL/GenBank/DDBJ databases">
        <title>Clostridia isolated from Swiss meat.</title>
        <authorList>
            <person name="Wambui J."/>
            <person name="Stevens M.J.A."/>
            <person name="Stephan R."/>
        </authorList>
    </citation>
    <scope>NUCLEOTIDE SEQUENCE [LARGE SCALE GENOMIC DNA]</scope>
    <source>
        <strain evidence="8 9">CM001</strain>
    </source>
</reference>
<dbReference type="EMBL" id="JACKWY010000002">
    <property type="protein sequence ID" value="MBB6714086.1"/>
    <property type="molecule type" value="Genomic_DNA"/>
</dbReference>
<keyword evidence="2 6" id="KW-0812">Transmembrane</keyword>
<protein>
    <submittedName>
        <fullName evidence="8">LapA family protein</fullName>
    </submittedName>
</protein>
<feature type="transmembrane region" description="Helical" evidence="6">
    <location>
        <begin position="44"/>
        <end position="63"/>
    </location>
</feature>
<dbReference type="Proteomes" id="UP000585258">
    <property type="component" value="Unassembled WGS sequence"/>
</dbReference>
<gene>
    <name evidence="8" type="ORF">H7E68_04955</name>
</gene>